<dbReference type="AlphaFoldDB" id="A0A923HD35"/>
<evidence type="ECO:0000313" key="2">
    <source>
        <dbReference type="EMBL" id="MBC3758936.1"/>
    </source>
</evidence>
<keyword evidence="1" id="KW-0732">Signal</keyword>
<feature type="signal peptide" evidence="1">
    <location>
        <begin position="1"/>
        <end position="21"/>
    </location>
</feature>
<evidence type="ECO:0000313" key="3">
    <source>
        <dbReference type="Proteomes" id="UP000656244"/>
    </source>
</evidence>
<keyword evidence="3" id="KW-1185">Reference proteome</keyword>
<name>A0A923HD35_9FLAO</name>
<dbReference type="EMBL" id="JACNMF010000003">
    <property type="protein sequence ID" value="MBC3758936.1"/>
    <property type="molecule type" value="Genomic_DNA"/>
</dbReference>
<comment type="caution">
    <text evidence="2">The sequence shown here is derived from an EMBL/GenBank/DDBJ whole genome shotgun (WGS) entry which is preliminary data.</text>
</comment>
<gene>
    <name evidence="2" type="ORF">H7U19_11005</name>
</gene>
<reference evidence="2" key="1">
    <citation type="submission" date="2020-08" db="EMBL/GenBank/DDBJ databases">
        <title>Hyunsoonleella sp. strain SJ7 genome sequencing and assembly.</title>
        <authorList>
            <person name="Kim I."/>
        </authorList>
    </citation>
    <scope>NUCLEOTIDE SEQUENCE</scope>
    <source>
        <strain evidence="2">SJ7</strain>
    </source>
</reference>
<evidence type="ECO:0000256" key="1">
    <source>
        <dbReference type="SAM" id="SignalP"/>
    </source>
</evidence>
<feature type="chain" id="PRO_5037725030" evidence="1">
    <location>
        <begin position="22"/>
        <end position="188"/>
    </location>
</feature>
<accession>A0A923HD35</accession>
<proteinExistence type="predicted"/>
<dbReference type="Proteomes" id="UP000656244">
    <property type="component" value="Unassembled WGS sequence"/>
</dbReference>
<sequence>MKTMKNYIYMLAILICGPAMAQEKPTEIMKETTVKEVKYKDGDTTKEGKIKVVTKETASVKLDADDKHKLNQDRVPATKKVQTTIMIDNDADTAYDVLTKETYFISEDKDYKFSPNKSGFMIALTDDKNEFVEIGKAWNTHTPGSYIVRGETYNGIGYFEGDTFVVEYYDETSESIKTIKYNKKQVEM</sequence>
<organism evidence="2 3">
    <name type="scientific">Hyunsoonleella aquatilis</name>
    <dbReference type="NCBI Taxonomy" id="2762758"/>
    <lineage>
        <taxon>Bacteria</taxon>
        <taxon>Pseudomonadati</taxon>
        <taxon>Bacteroidota</taxon>
        <taxon>Flavobacteriia</taxon>
        <taxon>Flavobacteriales</taxon>
        <taxon>Flavobacteriaceae</taxon>
    </lineage>
</organism>
<protein>
    <submittedName>
        <fullName evidence="2">Uncharacterized protein</fullName>
    </submittedName>
</protein>